<dbReference type="RefSeq" id="WP_048312138.1">
    <property type="nucleotide sequence ID" value="NZ_CP119526.1"/>
</dbReference>
<evidence type="ECO:0000259" key="1">
    <source>
        <dbReference type="Pfam" id="PF07993"/>
    </source>
</evidence>
<dbReference type="InterPro" id="IPR013120">
    <property type="entry name" value="FAR_NAD-bd"/>
</dbReference>
<dbReference type="AlphaFoldDB" id="A0A0J6CVP7"/>
<accession>A0A0J6CVP7</accession>
<dbReference type="STRING" id="157733.AB986_15430"/>
<gene>
    <name evidence="2" type="ORF">AB986_15430</name>
</gene>
<protein>
    <submittedName>
        <fullName evidence="2">Short-chain dehydrogenase</fullName>
    </submittedName>
</protein>
<name>A0A0J6CVP7_9BACL</name>
<dbReference type="InterPro" id="IPR036291">
    <property type="entry name" value="NAD(P)-bd_dom_sf"/>
</dbReference>
<dbReference type="Gene3D" id="3.40.50.720">
    <property type="entry name" value="NAD(P)-binding Rossmann-like Domain"/>
    <property type="match status" value="1"/>
</dbReference>
<dbReference type="OrthoDB" id="9807212at2"/>
<feature type="domain" description="Thioester reductase (TE)" evidence="1">
    <location>
        <begin position="5"/>
        <end position="240"/>
    </location>
</feature>
<comment type="caution">
    <text evidence="2">The sequence shown here is derived from an EMBL/GenBank/DDBJ whole genome shotgun (WGS) entry which is preliminary data.</text>
</comment>
<dbReference type="EMBL" id="LELK01000004">
    <property type="protein sequence ID" value="KMM37255.1"/>
    <property type="molecule type" value="Genomic_DNA"/>
</dbReference>
<keyword evidence="3" id="KW-1185">Reference proteome</keyword>
<organism evidence="2 3">
    <name type="scientific">Guptibacillus hwajinpoensis</name>
    <dbReference type="NCBI Taxonomy" id="208199"/>
    <lineage>
        <taxon>Bacteria</taxon>
        <taxon>Bacillati</taxon>
        <taxon>Bacillota</taxon>
        <taxon>Bacilli</taxon>
        <taxon>Bacillales</taxon>
        <taxon>Guptibacillaceae</taxon>
        <taxon>Guptibacillus</taxon>
    </lineage>
</organism>
<sequence>MNILLTGATGFVGKQLTIRLLNEGHTVYALARNERKADTLIESLPAELQNKLFIIEGNITNDRAGVSAENIDRLKDTVDTVYHIAAYLSFDDSEKEKTFDINVNGTRNILEFSKVIQAKNFYHVSTAYTLGDQLYASESLHSVDNGFVNYYEQSKCYAEHLVFEYEDHFNVSIFRPSIIIGDSKTGEAETTFALYGVIRSFEIMKKRIERKKEMPSDRIKFLCAQDTAQNLVPVDYVVDVLVAGLENSKNKEIYHITNSQPPTNLLVFETLKSVLDFNQVELVSTSYDGELTEQEMKFNEPMKVFHQYLDKTLTFDDTNTRKLLSESNVQTLDLNKDMLRTIIAGGR</sequence>
<evidence type="ECO:0000313" key="2">
    <source>
        <dbReference type="EMBL" id="KMM37255.1"/>
    </source>
</evidence>
<proteinExistence type="predicted"/>
<dbReference type="SUPFAM" id="SSF51735">
    <property type="entry name" value="NAD(P)-binding Rossmann-fold domains"/>
    <property type="match status" value="1"/>
</dbReference>
<dbReference type="GO" id="GO:0080019">
    <property type="term" value="F:alcohol-forming very long-chain fatty acyl-CoA reductase activity"/>
    <property type="evidence" value="ECO:0007669"/>
    <property type="project" value="InterPro"/>
</dbReference>
<reference evidence="2" key="1">
    <citation type="submission" date="2015-06" db="EMBL/GenBank/DDBJ databases">
        <authorList>
            <person name="Liu B."/>
            <person name="Wang J."/>
            <person name="Zhu Y."/>
            <person name="Liu G."/>
            <person name="Chen Q."/>
            <person name="Zheng C."/>
            <person name="Che J."/>
            <person name="Ge C."/>
            <person name="Shi H."/>
            <person name="Pan Z."/>
            <person name="Liu X."/>
        </authorList>
    </citation>
    <scope>NUCLEOTIDE SEQUENCE [LARGE SCALE GENOMIC DNA]</scope>
    <source>
        <strain evidence="2">DSM 16346</strain>
    </source>
</reference>
<evidence type="ECO:0000313" key="3">
    <source>
        <dbReference type="Proteomes" id="UP000035996"/>
    </source>
</evidence>
<dbReference type="PATRIC" id="fig|157733.3.peg.1163"/>
<dbReference type="Proteomes" id="UP000035996">
    <property type="component" value="Unassembled WGS sequence"/>
</dbReference>
<dbReference type="PANTHER" id="PTHR11011">
    <property type="entry name" value="MALE STERILITY PROTEIN 2-RELATED"/>
    <property type="match status" value="1"/>
</dbReference>
<dbReference type="InterPro" id="IPR026055">
    <property type="entry name" value="FAR"/>
</dbReference>
<dbReference type="Pfam" id="PF07993">
    <property type="entry name" value="NAD_binding_4"/>
    <property type="match status" value="1"/>
</dbReference>